<dbReference type="EMBL" id="CAMXCT010003546">
    <property type="protein sequence ID" value="CAI4005006.1"/>
    <property type="molecule type" value="Genomic_DNA"/>
</dbReference>
<organism evidence="2">
    <name type="scientific">Cladocopium goreaui</name>
    <dbReference type="NCBI Taxonomy" id="2562237"/>
    <lineage>
        <taxon>Eukaryota</taxon>
        <taxon>Sar</taxon>
        <taxon>Alveolata</taxon>
        <taxon>Dinophyceae</taxon>
        <taxon>Suessiales</taxon>
        <taxon>Symbiodiniaceae</taxon>
        <taxon>Cladocopium</taxon>
    </lineage>
</organism>
<evidence type="ECO:0000313" key="3">
    <source>
        <dbReference type="EMBL" id="CAL1158381.1"/>
    </source>
</evidence>
<dbReference type="AlphaFoldDB" id="A0A9P1GBS0"/>
<proteinExistence type="predicted"/>
<evidence type="ECO:0000256" key="1">
    <source>
        <dbReference type="SAM" id="MobiDB-lite"/>
    </source>
</evidence>
<evidence type="ECO:0000313" key="2">
    <source>
        <dbReference type="EMBL" id="CAI4005006.1"/>
    </source>
</evidence>
<dbReference type="Proteomes" id="UP001152797">
    <property type="component" value="Unassembled WGS sequence"/>
</dbReference>
<name>A0A9P1GBS0_9DINO</name>
<reference evidence="2" key="1">
    <citation type="submission" date="2022-10" db="EMBL/GenBank/DDBJ databases">
        <authorList>
            <person name="Chen Y."/>
            <person name="Dougan E. K."/>
            <person name="Chan C."/>
            <person name="Rhodes N."/>
            <person name="Thang M."/>
        </authorList>
    </citation>
    <scope>NUCLEOTIDE SEQUENCE</scope>
</reference>
<evidence type="ECO:0000313" key="4">
    <source>
        <dbReference type="EMBL" id="CAL4792318.1"/>
    </source>
</evidence>
<accession>A0A9P1GBS0</accession>
<sequence length="473" mass="52472">MPHRRLKDVGVDNLECHCKKLTEVAVSEPAAEGCAAEATLWLARGFSDFAGPTWIAFHVGDSCVVERCTGHPCAEPKTRTGEPGKPWPSARPERSDRQVFVPRELCQDGTLTILTELATLTLKDGSVPPEIAELEFIRLFGPQRLQHQVFHSLHMECSADVHRVVAKVCFTGSDCDELSKYSLPRCHVSLGLPYDFGDSNFLYAPSCERTGQFYCPPGVPVALQLTLKAGSRSATVWAAMLEGLMPGVVSARRTLAVSLSDSDDAGGSKVGRFAREWLEHDEMRLGCPGELAFFSISRGVHMLNEGRVGLPMALCPSCCKTAAGRLRVVFIRDPVARMSSFYHGYWFPNKGHLLPGQDRLEKHALFETWVELILNGSSAMFEASDLDHVRPALHRWLGDGNVVFCLEDVEKSLQRVENALCRGYGHCTPLPRFPAVKFYKKPKSESLQSLSSEVAELVRLRFRFDYEALSTCQ</sequence>
<gene>
    <name evidence="2" type="ORF">C1SCF055_LOCUS30763</name>
</gene>
<protein>
    <submittedName>
        <fullName evidence="4">Sulfotransferase domain-containing protein</fullName>
    </submittedName>
</protein>
<dbReference type="EMBL" id="CAMXCT020003546">
    <property type="protein sequence ID" value="CAL1158381.1"/>
    <property type="molecule type" value="Genomic_DNA"/>
</dbReference>
<dbReference type="OrthoDB" id="419848at2759"/>
<feature type="region of interest" description="Disordered" evidence="1">
    <location>
        <begin position="74"/>
        <end position="95"/>
    </location>
</feature>
<evidence type="ECO:0000313" key="5">
    <source>
        <dbReference type="Proteomes" id="UP001152797"/>
    </source>
</evidence>
<comment type="caution">
    <text evidence="2">The sequence shown here is derived from an EMBL/GenBank/DDBJ whole genome shotgun (WGS) entry which is preliminary data.</text>
</comment>
<reference evidence="3" key="2">
    <citation type="submission" date="2024-04" db="EMBL/GenBank/DDBJ databases">
        <authorList>
            <person name="Chen Y."/>
            <person name="Shah S."/>
            <person name="Dougan E. K."/>
            <person name="Thang M."/>
            <person name="Chan C."/>
        </authorList>
    </citation>
    <scope>NUCLEOTIDE SEQUENCE [LARGE SCALE GENOMIC DNA]</scope>
</reference>
<dbReference type="EMBL" id="CAMXCT030003546">
    <property type="protein sequence ID" value="CAL4792318.1"/>
    <property type="molecule type" value="Genomic_DNA"/>
</dbReference>
<keyword evidence="5" id="KW-1185">Reference proteome</keyword>